<keyword evidence="2" id="KW-1185">Reference proteome</keyword>
<protein>
    <submittedName>
        <fullName evidence="1">Putative ubiquitin fold modifier conjugating enzyme motif protein</fullName>
    </submittedName>
</protein>
<evidence type="ECO:0000313" key="1">
    <source>
        <dbReference type="EMBL" id="ARR28834.1"/>
    </source>
</evidence>
<sequence length="245" mass="28082">MAFDGTLMQFTGTIPNSSHERDLGPGLVYERRLSVFTQRFGVPANWSYNHFCTCRGCYGGIDFPGPFYTFCGKSVSKRRIDRCASSGSSLLREPNVLLSRDFGFCAPRGHVGFRDTLKLYRGGILFLEQQAINVWAEYGQTQRGNKSYTPGYDVWASSGTNMRVLRIENQRSPSPPIPTPLRSAFKREFTLSKRVRFDNVPVFYYYHQNTCETNSYASMVADQMRFRRRIKEAQYIISPVLRIVP</sequence>
<proteinExistence type="predicted"/>
<organism evidence="1">
    <name type="scientific">Ranid herpesvirus 3</name>
    <dbReference type="NCBI Taxonomy" id="1987509"/>
    <lineage>
        <taxon>Viruses</taxon>
        <taxon>Duplodnaviria</taxon>
        <taxon>Heunggongvirae</taxon>
        <taxon>Peploviricota</taxon>
        <taxon>Herviviricetes</taxon>
        <taxon>Herpesvirales</taxon>
        <taxon>Alloherpesviridae</taxon>
        <taxon>Batravirus</taxon>
        <taxon>Batravirus ranidallo3</taxon>
    </lineage>
</organism>
<dbReference type="KEGG" id="vg:32878168"/>
<reference evidence="1" key="1">
    <citation type="journal article" date="2017" name="Vet. Pathol.">
        <title>Ranid Herpesvirus 3 and Proliferative Dermatitis in Free-Ranging Wild Common Frogs (Rana Temporaria).</title>
        <authorList>
            <person name="Origgi F.C."/>
            <person name="Schmidt B.R."/>
            <person name="Lohmann P."/>
            <person name="Otten P."/>
            <person name="Akdesir E."/>
            <person name="Gaschen V."/>
            <person name="Aguilar-Bultet L."/>
            <person name="Wahli T."/>
            <person name="Sattler U."/>
            <person name="Stoffel M.H."/>
        </authorList>
    </citation>
    <scope>NUCLEOTIDE SEQUENCE [LARGE SCALE GENOMIC DNA]</scope>
    <source>
        <strain evidence="1">FO1_2015</strain>
    </source>
</reference>
<name>A0A1X9T557_9VIRU</name>
<dbReference type="RefSeq" id="YP_009362343.1">
    <property type="nucleotide sequence ID" value="NC_034618.1"/>
</dbReference>
<evidence type="ECO:0000313" key="2">
    <source>
        <dbReference type="Proteomes" id="UP000203507"/>
    </source>
</evidence>
<dbReference type="EMBL" id="KX832224">
    <property type="protein sequence ID" value="ARR28834.1"/>
    <property type="molecule type" value="Genomic_DNA"/>
</dbReference>
<dbReference type="Proteomes" id="UP000203507">
    <property type="component" value="Segment"/>
</dbReference>
<accession>A0A1X9T557</accession>
<dbReference type="GeneID" id="32878168"/>